<dbReference type="RefSeq" id="WP_345883139.1">
    <property type="nucleotide sequence ID" value="NZ_JBDFRB010000002.1"/>
</dbReference>
<dbReference type="InterPro" id="IPR036249">
    <property type="entry name" value="Thioredoxin-like_sf"/>
</dbReference>
<evidence type="ECO:0000313" key="3">
    <source>
        <dbReference type="EMBL" id="MEN2743620.1"/>
    </source>
</evidence>
<protein>
    <submittedName>
        <fullName evidence="3">Tetratricopeptide repeat protein</fullName>
    </submittedName>
</protein>
<feature type="region of interest" description="Disordered" evidence="1">
    <location>
        <begin position="1"/>
        <end position="68"/>
    </location>
</feature>
<evidence type="ECO:0000313" key="4">
    <source>
        <dbReference type="Proteomes" id="UP001422074"/>
    </source>
</evidence>
<feature type="compositionally biased region" description="Low complexity" evidence="1">
    <location>
        <begin position="47"/>
        <end position="62"/>
    </location>
</feature>
<dbReference type="Proteomes" id="UP001422074">
    <property type="component" value="Unassembled WGS sequence"/>
</dbReference>
<reference evidence="3 4" key="1">
    <citation type="submission" date="2024-05" db="EMBL/GenBank/DDBJ databases">
        <title>Sinomonas sp. nov., isolated from a waste landfill.</title>
        <authorList>
            <person name="Zhao Y."/>
        </authorList>
    </citation>
    <scope>NUCLEOTIDE SEQUENCE [LARGE SCALE GENOMIC DNA]</scope>
    <source>
        <strain evidence="3 4">CCTCC AB2014300</strain>
    </source>
</reference>
<comment type="caution">
    <text evidence="3">The sequence shown here is derived from an EMBL/GenBank/DDBJ whole genome shotgun (WGS) entry which is preliminary data.</text>
</comment>
<gene>
    <name evidence="3" type="ORF">ABCQ75_03575</name>
</gene>
<name>A0ABU9WWR2_9MICC</name>
<evidence type="ECO:0000256" key="1">
    <source>
        <dbReference type="SAM" id="MobiDB-lite"/>
    </source>
</evidence>
<evidence type="ECO:0000259" key="2">
    <source>
        <dbReference type="PROSITE" id="PS51352"/>
    </source>
</evidence>
<sequence>MSVPGSRQPQPQLNLRGAVDLSALKARATATPPAAHEHGGAGPGPASPGMGAPGGPADPAAGTGAGVSSPIAVDEQSFQDLVQRSATVPVVVLLWAAYSPESQRARDDLGAVIGSYGGRLLYAAADVEGFPQLAQAFGAQAVPTAVAILKGQPIPLFQGAASEEQARQLFDELLRVAAANGVNGTAAGGAAEASTAEPELPPLHQEAFDAIDRGDFAAAEAAYRKALAEQPADREAKAGLAQVQLMARAAGIDQPAAEALRAAAAQNPDDLDAQLAVADLDLVGGHVEDAFSRLVGVVSRTAGEDRDRARVRLLELFEVIGGSDPRVSAARAQLARALF</sequence>
<accession>A0ABU9WWR2</accession>
<dbReference type="InterPro" id="IPR011990">
    <property type="entry name" value="TPR-like_helical_dom_sf"/>
</dbReference>
<dbReference type="Gene3D" id="3.40.30.10">
    <property type="entry name" value="Glutaredoxin"/>
    <property type="match status" value="1"/>
</dbReference>
<dbReference type="Gene3D" id="1.25.40.10">
    <property type="entry name" value="Tetratricopeptide repeat domain"/>
    <property type="match status" value="1"/>
</dbReference>
<keyword evidence="4" id="KW-1185">Reference proteome</keyword>
<dbReference type="PROSITE" id="PS51352">
    <property type="entry name" value="THIOREDOXIN_2"/>
    <property type="match status" value="1"/>
</dbReference>
<organism evidence="3 4">
    <name type="scientific">Sinomonas halotolerans</name>
    <dbReference type="NCBI Taxonomy" id="1644133"/>
    <lineage>
        <taxon>Bacteria</taxon>
        <taxon>Bacillati</taxon>
        <taxon>Actinomycetota</taxon>
        <taxon>Actinomycetes</taxon>
        <taxon>Micrococcales</taxon>
        <taxon>Micrococcaceae</taxon>
        <taxon>Sinomonas</taxon>
    </lineage>
</organism>
<dbReference type="SUPFAM" id="SSF48452">
    <property type="entry name" value="TPR-like"/>
    <property type="match status" value="1"/>
</dbReference>
<dbReference type="CDD" id="cd02956">
    <property type="entry name" value="ybbN"/>
    <property type="match status" value="1"/>
</dbReference>
<proteinExistence type="predicted"/>
<feature type="domain" description="Thioredoxin" evidence="2">
    <location>
        <begin position="46"/>
        <end position="175"/>
    </location>
</feature>
<dbReference type="SUPFAM" id="SSF52833">
    <property type="entry name" value="Thioredoxin-like"/>
    <property type="match status" value="1"/>
</dbReference>
<feature type="compositionally biased region" description="Polar residues" evidence="1">
    <location>
        <begin position="1"/>
        <end position="13"/>
    </location>
</feature>
<dbReference type="EMBL" id="JBDFRB010000002">
    <property type="protein sequence ID" value="MEN2743620.1"/>
    <property type="molecule type" value="Genomic_DNA"/>
</dbReference>
<dbReference type="InterPro" id="IPR013766">
    <property type="entry name" value="Thioredoxin_domain"/>
</dbReference>
<dbReference type="Pfam" id="PF14561">
    <property type="entry name" value="TPR_20"/>
    <property type="match status" value="1"/>
</dbReference>